<sequence length="115" mass="12059">MPSTVSRPPILSCHCYRGRSQAAIILDAGQTVRKLYGNLQTLHSGPNCLLGGPVSLGVQLVAKLIIGNGIIEIGNGRLVVRSQPDVISNMQIIADGITVDKDVVNGIDRAFAAGI</sequence>
<reference evidence="1" key="1">
    <citation type="submission" date="2019-08" db="EMBL/GenBank/DDBJ databases">
        <authorList>
            <person name="Kucharzyk K."/>
            <person name="Murdoch R.W."/>
            <person name="Higgins S."/>
            <person name="Loffler F."/>
        </authorList>
    </citation>
    <scope>NUCLEOTIDE SEQUENCE</scope>
</reference>
<gene>
    <name evidence="1" type="ORF">SDC9_212969</name>
</gene>
<dbReference type="AlphaFoldDB" id="A0A645JQ87"/>
<evidence type="ECO:0000313" key="1">
    <source>
        <dbReference type="EMBL" id="MPN65190.1"/>
    </source>
</evidence>
<proteinExistence type="predicted"/>
<accession>A0A645JQ87</accession>
<comment type="caution">
    <text evidence="1">The sequence shown here is derived from an EMBL/GenBank/DDBJ whole genome shotgun (WGS) entry which is preliminary data.</text>
</comment>
<name>A0A645JQ87_9ZZZZ</name>
<protein>
    <submittedName>
        <fullName evidence="1">Uncharacterized protein</fullName>
    </submittedName>
</protein>
<organism evidence="1">
    <name type="scientific">bioreactor metagenome</name>
    <dbReference type="NCBI Taxonomy" id="1076179"/>
    <lineage>
        <taxon>unclassified sequences</taxon>
        <taxon>metagenomes</taxon>
        <taxon>ecological metagenomes</taxon>
    </lineage>
</organism>
<dbReference type="EMBL" id="VSSQ01147168">
    <property type="protein sequence ID" value="MPN65190.1"/>
    <property type="molecule type" value="Genomic_DNA"/>
</dbReference>